<dbReference type="PIRSF" id="PIRSF009320">
    <property type="entry name" value="Nuc_binding_HP_1000"/>
    <property type="match status" value="1"/>
</dbReference>
<dbReference type="Proteomes" id="UP000231259">
    <property type="component" value="Unassembled WGS sequence"/>
</dbReference>
<dbReference type="InterPro" id="IPR050678">
    <property type="entry name" value="DNA_Partitioning_ATPase"/>
</dbReference>
<evidence type="ECO:0000259" key="1">
    <source>
        <dbReference type="Pfam" id="PF01656"/>
    </source>
</evidence>
<keyword evidence="3" id="KW-1185">Reference proteome</keyword>
<reference evidence="2 3" key="1">
    <citation type="submission" date="2013-09" db="EMBL/GenBank/DDBJ databases">
        <title>Genome sequencing of Phaeobacter antarcticus sp. nov. SM1211.</title>
        <authorList>
            <person name="Zhang X.-Y."/>
            <person name="Liu C."/>
            <person name="Chen X.-L."/>
            <person name="Xie B.-B."/>
            <person name="Qin Q.-L."/>
            <person name="Rong J.-C."/>
            <person name="Zhang Y.-Z."/>
        </authorList>
    </citation>
    <scope>NUCLEOTIDE SEQUENCE [LARGE SCALE GENOMIC DNA]</scope>
    <source>
        <strain evidence="2 3">SM1211</strain>
    </source>
</reference>
<accession>A0A2G8RK33</accession>
<evidence type="ECO:0000313" key="2">
    <source>
        <dbReference type="EMBL" id="PIL21448.1"/>
    </source>
</evidence>
<dbReference type="OrthoDB" id="113462at2"/>
<dbReference type="EMBL" id="AWWI01000039">
    <property type="protein sequence ID" value="PIL21448.1"/>
    <property type="molecule type" value="Genomic_DNA"/>
</dbReference>
<dbReference type="Gene3D" id="3.40.50.300">
    <property type="entry name" value="P-loop containing nucleotide triphosphate hydrolases"/>
    <property type="match status" value="1"/>
</dbReference>
<dbReference type="AlphaFoldDB" id="A0A2G8RK33"/>
<dbReference type="Pfam" id="PF01656">
    <property type="entry name" value="CbiA"/>
    <property type="match status" value="1"/>
</dbReference>
<dbReference type="PANTHER" id="PTHR13696">
    <property type="entry name" value="P-LOOP CONTAINING NUCLEOSIDE TRIPHOSPHATE HYDROLASE"/>
    <property type="match status" value="1"/>
</dbReference>
<organism evidence="2 3">
    <name type="scientific">Puniceibacterium antarcticum</name>
    <dbReference type="NCBI Taxonomy" id="1206336"/>
    <lineage>
        <taxon>Bacteria</taxon>
        <taxon>Pseudomonadati</taxon>
        <taxon>Pseudomonadota</taxon>
        <taxon>Alphaproteobacteria</taxon>
        <taxon>Rhodobacterales</taxon>
        <taxon>Paracoccaceae</taxon>
        <taxon>Puniceibacterium</taxon>
    </lineage>
</organism>
<sequence length="246" mass="26066">MHTIVVANNKGGVGKTTIATQIAFHLRHAGHSVVAVDLDGQVNLTSALPGVRVVGNALGMVETGAVPPFTTEPGELVLIEGDAEVPVSSADAVLRGTAQGLRSIDGPEFCVIDTPPTFSAVVYGAMLSADYMLAPIELKKFSLDGVEGVLKAFVQVQELNEGITFLGLLPSRFDAVKQSERDTLQLVAESYSALIIPHAIRNRVGYEMAEAEGLPVFEVTTRSGKEAAAEFGAFFAWLRTALQEEA</sequence>
<dbReference type="RefSeq" id="WP_099909775.1">
    <property type="nucleotide sequence ID" value="NZ_AWWI01000039.1"/>
</dbReference>
<evidence type="ECO:0000313" key="3">
    <source>
        <dbReference type="Proteomes" id="UP000231259"/>
    </source>
</evidence>
<feature type="domain" description="CobQ/CobB/MinD/ParA nucleotide binding" evidence="1">
    <location>
        <begin position="4"/>
        <end position="216"/>
    </location>
</feature>
<gene>
    <name evidence="2" type="ORF">P775_04305</name>
</gene>
<dbReference type="SUPFAM" id="SSF52540">
    <property type="entry name" value="P-loop containing nucleoside triphosphate hydrolases"/>
    <property type="match status" value="1"/>
</dbReference>
<dbReference type="PANTHER" id="PTHR13696:SF99">
    <property type="entry name" value="COBYRINIC ACID AC-DIAMIDE SYNTHASE"/>
    <property type="match status" value="1"/>
</dbReference>
<protein>
    <submittedName>
        <fullName evidence="2">Cobyrinic acid a,c-diamide synthase</fullName>
    </submittedName>
</protein>
<dbReference type="InterPro" id="IPR002586">
    <property type="entry name" value="CobQ/CobB/MinD/ParA_Nub-bd_dom"/>
</dbReference>
<proteinExistence type="predicted"/>
<name>A0A2G8RK33_9RHOB</name>
<dbReference type="CDD" id="cd02042">
    <property type="entry name" value="ParAB_family"/>
    <property type="match status" value="1"/>
</dbReference>
<comment type="caution">
    <text evidence="2">The sequence shown here is derived from an EMBL/GenBank/DDBJ whole genome shotgun (WGS) entry which is preliminary data.</text>
</comment>
<dbReference type="InterPro" id="IPR027417">
    <property type="entry name" value="P-loop_NTPase"/>
</dbReference>